<keyword evidence="2" id="KW-1185">Reference proteome</keyword>
<evidence type="ECO:0000313" key="2">
    <source>
        <dbReference type="Proteomes" id="UP001595648"/>
    </source>
</evidence>
<dbReference type="EMBL" id="JBHRVD010000001">
    <property type="protein sequence ID" value="MFC3324622.1"/>
    <property type="molecule type" value="Genomic_DNA"/>
</dbReference>
<dbReference type="RefSeq" id="WP_378981623.1">
    <property type="nucleotide sequence ID" value="NZ_JBHRVD010000001.1"/>
</dbReference>
<gene>
    <name evidence="1" type="ORF">ACFOJ9_23060</name>
</gene>
<reference evidence="2" key="1">
    <citation type="journal article" date="2019" name="Int. J. Syst. Evol. Microbiol.">
        <title>The Global Catalogue of Microorganisms (GCM) 10K type strain sequencing project: providing services to taxonomists for standard genome sequencing and annotation.</title>
        <authorList>
            <consortium name="The Broad Institute Genomics Platform"/>
            <consortium name="The Broad Institute Genome Sequencing Center for Infectious Disease"/>
            <person name="Wu L."/>
            <person name="Ma J."/>
        </authorList>
    </citation>
    <scope>NUCLEOTIDE SEQUENCE [LARGE SCALE GENOMIC DNA]</scope>
    <source>
        <strain evidence="2">ICMP 19515</strain>
    </source>
</reference>
<sequence>MPSADQGVFSGLQPSVPRRAEYAVLDLARIVVPDYHPVISDLTIILAMLFLPKGLMRSFGSRARTA</sequence>
<accession>A0ABV7MT54</accession>
<name>A0ABV7MT54_9HYPH</name>
<dbReference type="Proteomes" id="UP001595648">
    <property type="component" value="Unassembled WGS sequence"/>
</dbReference>
<comment type="caution">
    <text evidence="1">The sequence shown here is derived from an EMBL/GenBank/DDBJ whole genome shotgun (WGS) entry which is preliminary data.</text>
</comment>
<evidence type="ECO:0000313" key="1">
    <source>
        <dbReference type="EMBL" id="MFC3324622.1"/>
    </source>
</evidence>
<organism evidence="1 2">
    <name type="scientific">Mesorhizobium cantuariense</name>
    <dbReference type="NCBI Taxonomy" id="1300275"/>
    <lineage>
        <taxon>Bacteria</taxon>
        <taxon>Pseudomonadati</taxon>
        <taxon>Pseudomonadota</taxon>
        <taxon>Alphaproteobacteria</taxon>
        <taxon>Hyphomicrobiales</taxon>
        <taxon>Phyllobacteriaceae</taxon>
        <taxon>Mesorhizobium</taxon>
    </lineage>
</organism>
<protein>
    <submittedName>
        <fullName evidence="1">Uncharacterized protein</fullName>
    </submittedName>
</protein>
<proteinExistence type="predicted"/>